<dbReference type="InterPro" id="IPR013780">
    <property type="entry name" value="Glyco_hydro_b"/>
</dbReference>
<comment type="caution">
    <text evidence="2">The sequence shown here is derived from an EMBL/GenBank/DDBJ whole genome shotgun (WGS) entry which is preliminary data.</text>
</comment>
<keyword evidence="2" id="KW-0378">Hydrolase</keyword>
<dbReference type="Pfam" id="PF16862">
    <property type="entry name" value="Glyco_hydro_79C"/>
    <property type="match status" value="1"/>
</dbReference>
<dbReference type="Gene3D" id="3.20.20.80">
    <property type="entry name" value="Glycosidases"/>
    <property type="match status" value="1"/>
</dbReference>
<reference evidence="2" key="1">
    <citation type="journal article" date="2021" name="Nat. Commun.">
        <title>Genetic determinants of endophytism in the Arabidopsis root mycobiome.</title>
        <authorList>
            <person name="Mesny F."/>
            <person name="Miyauchi S."/>
            <person name="Thiergart T."/>
            <person name="Pickel B."/>
            <person name="Atanasova L."/>
            <person name="Karlsson M."/>
            <person name="Huettel B."/>
            <person name="Barry K.W."/>
            <person name="Haridas S."/>
            <person name="Chen C."/>
            <person name="Bauer D."/>
            <person name="Andreopoulos W."/>
            <person name="Pangilinan J."/>
            <person name="LaButti K."/>
            <person name="Riley R."/>
            <person name="Lipzen A."/>
            <person name="Clum A."/>
            <person name="Drula E."/>
            <person name="Henrissat B."/>
            <person name="Kohler A."/>
            <person name="Grigoriev I.V."/>
            <person name="Martin F.M."/>
            <person name="Hacquard S."/>
        </authorList>
    </citation>
    <scope>NUCLEOTIDE SEQUENCE</scope>
    <source>
        <strain evidence="2">MPI-SDFR-AT-0117</strain>
    </source>
</reference>
<evidence type="ECO:0000313" key="2">
    <source>
        <dbReference type="EMBL" id="KAH6691291.1"/>
    </source>
</evidence>
<accession>A0A9P8VIB9</accession>
<dbReference type="Proteomes" id="UP000770015">
    <property type="component" value="Unassembled WGS sequence"/>
</dbReference>
<dbReference type="PANTHER" id="PTHR36183">
    <property type="entry name" value="BETA-GLUCURONIDASE"/>
    <property type="match status" value="1"/>
</dbReference>
<dbReference type="SUPFAM" id="SSF51445">
    <property type="entry name" value="(Trans)glycosidases"/>
    <property type="match status" value="1"/>
</dbReference>
<organism evidence="2 3">
    <name type="scientific">Plectosphaerella plurivora</name>
    <dbReference type="NCBI Taxonomy" id="936078"/>
    <lineage>
        <taxon>Eukaryota</taxon>
        <taxon>Fungi</taxon>
        <taxon>Dikarya</taxon>
        <taxon>Ascomycota</taxon>
        <taxon>Pezizomycotina</taxon>
        <taxon>Sordariomycetes</taxon>
        <taxon>Hypocreomycetidae</taxon>
        <taxon>Glomerellales</taxon>
        <taxon>Plectosphaerellaceae</taxon>
        <taxon>Plectosphaerella</taxon>
    </lineage>
</organism>
<proteinExistence type="predicted"/>
<protein>
    <submittedName>
        <fullName evidence="2">Glycoside hydrolase superfamily</fullName>
    </submittedName>
</protein>
<dbReference type="AlphaFoldDB" id="A0A9P8VIB9"/>
<name>A0A9P8VIB9_9PEZI</name>
<dbReference type="InterPro" id="IPR052974">
    <property type="entry name" value="GH79_Enzymes"/>
</dbReference>
<keyword evidence="3" id="KW-1185">Reference proteome</keyword>
<dbReference type="GO" id="GO:0016787">
    <property type="term" value="F:hydrolase activity"/>
    <property type="evidence" value="ECO:0007669"/>
    <property type="project" value="UniProtKB-KW"/>
</dbReference>
<sequence length="506" mass="55237">MKATQAIQLGLVQYATSKPFALHHEARSNVDRLAEEAVPLAKDLMSLSIEFGNAVDFFGDTQKPNLFSKQLLQNVIDRSGTPAILRIGGNTQDRANFCETCTDTMATVVLNDPNDPKGTEAKNVTFNANLFRVLTENVPAGSPLIFGLNYRNDSLELAEGEIRAAFGNLDQSLVMAYELGNEVNLYGNYRPSDYDVNVYARDMQEWIPALAASGAEHDPKFQFPYFAGPQLFRPDMTIANLVKMGVPQSLPQIECLAIHGYPWDICSPQSAALVDIRKLLNHSETTGLLDKYSGEIKASKSLDKELHMGETGSVACHGKDGVSNTLGAALWELDYALSGSVAGINRFFFHMGKGDFYYSMWEPLPSPKSPIAHINPTYYTMLFVADLVADLEEPRIAAVKEEDSAVHFAIYDGDKLEKLVLLNLGYFNETSGSERGIQKVDVGSLMGPGLGVRRLTGHHSDATTGVTWAGQSTDDSGKIVGEAQVENACGGYVTLFDSEAVIVERV</sequence>
<evidence type="ECO:0000259" key="1">
    <source>
        <dbReference type="Pfam" id="PF16862"/>
    </source>
</evidence>
<dbReference type="PANTHER" id="PTHR36183:SF2">
    <property type="entry name" value="BETA-GLUCURONIDASE C-TERMINAL DOMAIN-CONTAINING PROTEIN"/>
    <property type="match status" value="1"/>
</dbReference>
<dbReference type="InterPro" id="IPR017853">
    <property type="entry name" value="GH"/>
</dbReference>
<dbReference type="Gene3D" id="2.60.40.1180">
    <property type="entry name" value="Golgi alpha-mannosidase II"/>
    <property type="match status" value="1"/>
</dbReference>
<dbReference type="OrthoDB" id="2796951at2759"/>
<dbReference type="EMBL" id="JAGSXJ010000005">
    <property type="protein sequence ID" value="KAH6691291.1"/>
    <property type="molecule type" value="Genomic_DNA"/>
</dbReference>
<feature type="domain" description="Beta-glucuronidase C-terminal" evidence="1">
    <location>
        <begin position="408"/>
        <end position="502"/>
    </location>
</feature>
<dbReference type="InterPro" id="IPR031728">
    <property type="entry name" value="GlcAase_C"/>
</dbReference>
<evidence type="ECO:0000313" key="3">
    <source>
        <dbReference type="Proteomes" id="UP000770015"/>
    </source>
</evidence>
<gene>
    <name evidence="2" type="ORF">F5X68DRAFT_252206</name>
</gene>